<dbReference type="EMBL" id="ABVL01000010">
    <property type="protein sequence ID" value="EDY18827.1"/>
    <property type="molecule type" value="Genomic_DNA"/>
</dbReference>
<dbReference type="PANTHER" id="PTHR43249:SF1">
    <property type="entry name" value="D-GLUCOSIDE 3-DEHYDROGENASE"/>
    <property type="match status" value="1"/>
</dbReference>
<dbReference type="Pfam" id="PF01408">
    <property type="entry name" value="GFO_IDH_MocA"/>
    <property type="match status" value="1"/>
</dbReference>
<dbReference type="SUPFAM" id="SSF55347">
    <property type="entry name" value="Glyceraldehyde-3-phosphate dehydrogenase-like, C-terminal domain"/>
    <property type="match status" value="1"/>
</dbReference>
<dbReference type="RefSeq" id="WP_006980810.1">
    <property type="nucleotide sequence ID" value="NZ_ABVL01000010.1"/>
</dbReference>
<dbReference type="InterPro" id="IPR036291">
    <property type="entry name" value="NAD(P)-bd_dom_sf"/>
</dbReference>
<sequence length="385" mass="42698">MSKVRLGIVGLGNIGKFHTGYLLEGKISRCELAAVSDAYAPSLEAFKAKGIPTFEKCEDMIRSGKIDAIVVATPHFLHTTLGIDALQNGLHTMIEKPISAQKADAERLFAVAKEHPKQVFAGMFQMRVEPRYIKLRKLIAEELGQLVRVNWIITDWFRTEAYYASGGWRATWKGEGGGVLLNQCLHQLDMLQWLCGLPSKVRGFCQLGQFHDIEVEDSVTCYLEWANGATGVFISSTGEAPGTNRFELVGTRGKVVLENNKLTFTRNDADMIEFSKTSKSGFAKPDVWNVEIPFDTVANAHAVLMQNFVDAILDGTPLLATGYDGMGSVELANVLLYSSLISQTVDLPMDSKAWETKLNELIANSKHQKKVVQTQVEDFTKSFRK</sequence>
<name>B4D3J7_9BACT</name>
<dbReference type="InParanoid" id="B4D3J7"/>
<dbReference type="InterPro" id="IPR055170">
    <property type="entry name" value="GFO_IDH_MocA-like_dom"/>
</dbReference>
<dbReference type="eggNOG" id="COG0673">
    <property type="taxonomic scope" value="Bacteria"/>
</dbReference>
<feature type="domain" description="GFO/IDH/MocA-like oxidoreductase" evidence="2">
    <location>
        <begin position="133"/>
        <end position="255"/>
    </location>
</feature>
<reference evidence="3 4" key="1">
    <citation type="journal article" date="2011" name="J. Bacteriol.">
        <title>Genome sequence of Chthoniobacter flavus Ellin428, an aerobic heterotrophic soil bacterium.</title>
        <authorList>
            <person name="Kant R."/>
            <person name="van Passel M.W."/>
            <person name="Palva A."/>
            <person name="Lucas S."/>
            <person name="Lapidus A."/>
            <person name="Glavina Del Rio T."/>
            <person name="Dalin E."/>
            <person name="Tice H."/>
            <person name="Bruce D."/>
            <person name="Goodwin L."/>
            <person name="Pitluck S."/>
            <person name="Larimer F.W."/>
            <person name="Land M.L."/>
            <person name="Hauser L."/>
            <person name="Sangwan P."/>
            <person name="de Vos W.M."/>
            <person name="Janssen P.H."/>
            <person name="Smidt H."/>
        </authorList>
    </citation>
    <scope>NUCLEOTIDE SEQUENCE [LARGE SCALE GENOMIC DNA]</scope>
    <source>
        <strain evidence="3 4">Ellin428</strain>
    </source>
</reference>
<dbReference type="InterPro" id="IPR052515">
    <property type="entry name" value="Gfo/Idh/MocA_Oxidoreductase"/>
</dbReference>
<dbReference type="Gene3D" id="3.30.360.10">
    <property type="entry name" value="Dihydrodipicolinate Reductase, domain 2"/>
    <property type="match status" value="1"/>
</dbReference>
<protein>
    <submittedName>
        <fullName evidence="3">Oxidoreductase domain protein</fullName>
    </submittedName>
</protein>
<dbReference type="STRING" id="497964.CfE428DRAFT_3485"/>
<dbReference type="SUPFAM" id="SSF51735">
    <property type="entry name" value="NAD(P)-binding Rossmann-fold domains"/>
    <property type="match status" value="1"/>
</dbReference>
<dbReference type="InterPro" id="IPR000683">
    <property type="entry name" value="Gfo/Idh/MocA-like_OxRdtase_N"/>
</dbReference>
<dbReference type="GO" id="GO:0000166">
    <property type="term" value="F:nucleotide binding"/>
    <property type="evidence" value="ECO:0007669"/>
    <property type="project" value="InterPro"/>
</dbReference>
<dbReference type="AlphaFoldDB" id="B4D3J7"/>
<proteinExistence type="predicted"/>
<dbReference type="Proteomes" id="UP000005824">
    <property type="component" value="Unassembled WGS sequence"/>
</dbReference>
<dbReference type="Gene3D" id="3.40.50.720">
    <property type="entry name" value="NAD(P)-binding Rossmann-like Domain"/>
    <property type="match status" value="1"/>
</dbReference>
<accession>B4D3J7</accession>
<organism evidence="3 4">
    <name type="scientific">Chthoniobacter flavus Ellin428</name>
    <dbReference type="NCBI Taxonomy" id="497964"/>
    <lineage>
        <taxon>Bacteria</taxon>
        <taxon>Pseudomonadati</taxon>
        <taxon>Verrucomicrobiota</taxon>
        <taxon>Spartobacteria</taxon>
        <taxon>Chthoniobacterales</taxon>
        <taxon>Chthoniobacteraceae</taxon>
        <taxon>Chthoniobacter</taxon>
    </lineage>
</organism>
<gene>
    <name evidence="3" type="ORF">CfE428DRAFT_3485</name>
</gene>
<dbReference type="PANTHER" id="PTHR43249">
    <property type="entry name" value="UDP-N-ACETYL-2-AMINO-2-DEOXY-D-GLUCURONATE OXIDASE"/>
    <property type="match status" value="1"/>
</dbReference>
<dbReference type="Pfam" id="PF22725">
    <property type="entry name" value="GFO_IDH_MocA_C3"/>
    <property type="match status" value="1"/>
</dbReference>
<feature type="domain" description="Gfo/Idh/MocA-like oxidoreductase N-terminal" evidence="1">
    <location>
        <begin position="5"/>
        <end position="122"/>
    </location>
</feature>
<evidence type="ECO:0000259" key="2">
    <source>
        <dbReference type="Pfam" id="PF22725"/>
    </source>
</evidence>
<evidence type="ECO:0000313" key="3">
    <source>
        <dbReference type="EMBL" id="EDY18827.1"/>
    </source>
</evidence>
<evidence type="ECO:0000259" key="1">
    <source>
        <dbReference type="Pfam" id="PF01408"/>
    </source>
</evidence>
<keyword evidence="4" id="KW-1185">Reference proteome</keyword>
<evidence type="ECO:0000313" key="4">
    <source>
        <dbReference type="Proteomes" id="UP000005824"/>
    </source>
</evidence>
<comment type="caution">
    <text evidence="3">The sequence shown here is derived from an EMBL/GenBank/DDBJ whole genome shotgun (WGS) entry which is preliminary data.</text>
</comment>